<sequence length="147" mass="17149">MNEKLFGIPYSTNFNCVPPSFFPFLRGTIGVRLYPVYVVKSRQVKYNGYWCKPCNSKHFQNDFNNWTSKGGFGTIHYARWIDGYIGEWDIKNQQWKRCVEGDDDDDDEDEDEGDDDNDENEEEDKDKAKDKVEDNGLEVALKSLIIL</sequence>
<comment type="caution">
    <text evidence="2">The sequence shown here is derived from an EMBL/GenBank/DDBJ whole genome shotgun (WGS) entry which is preliminary data.</text>
</comment>
<dbReference type="Proteomes" id="UP000266861">
    <property type="component" value="Unassembled WGS sequence"/>
</dbReference>
<evidence type="ECO:0000313" key="2">
    <source>
        <dbReference type="EMBL" id="RHZ75197.1"/>
    </source>
</evidence>
<organism evidence="2 3">
    <name type="scientific">Diversispora epigaea</name>
    <dbReference type="NCBI Taxonomy" id="1348612"/>
    <lineage>
        <taxon>Eukaryota</taxon>
        <taxon>Fungi</taxon>
        <taxon>Fungi incertae sedis</taxon>
        <taxon>Mucoromycota</taxon>
        <taxon>Glomeromycotina</taxon>
        <taxon>Glomeromycetes</taxon>
        <taxon>Diversisporales</taxon>
        <taxon>Diversisporaceae</taxon>
        <taxon>Diversispora</taxon>
    </lineage>
</organism>
<dbReference type="AlphaFoldDB" id="A0A397IJR8"/>
<feature type="compositionally biased region" description="Acidic residues" evidence="1">
    <location>
        <begin position="101"/>
        <end position="124"/>
    </location>
</feature>
<keyword evidence="3" id="KW-1185">Reference proteome</keyword>
<reference evidence="2 3" key="1">
    <citation type="submission" date="2018-08" db="EMBL/GenBank/DDBJ databases">
        <title>Genome and evolution of the arbuscular mycorrhizal fungus Diversispora epigaea (formerly Glomus versiforme) and its bacterial endosymbionts.</title>
        <authorList>
            <person name="Sun X."/>
            <person name="Fei Z."/>
            <person name="Harrison M."/>
        </authorList>
    </citation>
    <scope>NUCLEOTIDE SEQUENCE [LARGE SCALE GENOMIC DNA]</scope>
    <source>
        <strain evidence="2 3">IT104</strain>
    </source>
</reference>
<feature type="region of interest" description="Disordered" evidence="1">
    <location>
        <begin position="99"/>
        <end position="132"/>
    </location>
</feature>
<accession>A0A397IJR8</accession>
<protein>
    <submittedName>
        <fullName evidence="2">Uncharacterized protein</fullName>
    </submittedName>
</protein>
<name>A0A397IJR8_9GLOM</name>
<gene>
    <name evidence="2" type="ORF">Glove_217g116</name>
</gene>
<dbReference type="EMBL" id="PQFF01000202">
    <property type="protein sequence ID" value="RHZ75197.1"/>
    <property type="molecule type" value="Genomic_DNA"/>
</dbReference>
<proteinExistence type="predicted"/>
<evidence type="ECO:0000256" key="1">
    <source>
        <dbReference type="SAM" id="MobiDB-lite"/>
    </source>
</evidence>
<evidence type="ECO:0000313" key="3">
    <source>
        <dbReference type="Proteomes" id="UP000266861"/>
    </source>
</evidence>